<organism evidence="2 3">
    <name type="scientific">Riccia fluitans</name>
    <dbReference type="NCBI Taxonomy" id="41844"/>
    <lineage>
        <taxon>Eukaryota</taxon>
        <taxon>Viridiplantae</taxon>
        <taxon>Streptophyta</taxon>
        <taxon>Embryophyta</taxon>
        <taxon>Marchantiophyta</taxon>
        <taxon>Marchantiopsida</taxon>
        <taxon>Marchantiidae</taxon>
        <taxon>Marchantiales</taxon>
        <taxon>Ricciaceae</taxon>
        <taxon>Riccia</taxon>
    </lineage>
</organism>
<comment type="caution">
    <text evidence="2">The sequence shown here is derived from an EMBL/GenBank/DDBJ whole genome shotgun (WGS) entry which is preliminary data.</text>
</comment>
<dbReference type="AlphaFoldDB" id="A0ABD1YEH7"/>
<reference evidence="2 3" key="1">
    <citation type="submission" date="2024-09" db="EMBL/GenBank/DDBJ databases">
        <title>Chromosome-scale assembly of Riccia fluitans.</title>
        <authorList>
            <person name="Paukszto L."/>
            <person name="Sawicki J."/>
            <person name="Karawczyk K."/>
            <person name="Piernik-Szablinska J."/>
            <person name="Szczecinska M."/>
            <person name="Mazdziarz M."/>
        </authorList>
    </citation>
    <scope>NUCLEOTIDE SEQUENCE [LARGE SCALE GENOMIC DNA]</scope>
    <source>
        <strain evidence="2">Rf_01</strain>
        <tissue evidence="2">Aerial parts of the thallus</tissue>
    </source>
</reference>
<evidence type="ECO:0000256" key="1">
    <source>
        <dbReference type="SAM" id="MobiDB-lite"/>
    </source>
</evidence>
<evidence type="ECO:0000313" key="3">
    <source>
        <dbReference type="Proteomes" id="UP001605036"/>
    </source>
</evidence>
<dbReference type="Proteomes" id="UP001605036">
    <property type="component" value="Unassembled WGS sequence"/>
</dbReference>
<feature type="region of interest" description="Disordered" evidence="1">
    <location>
        <begin position="1"/>
        <end position="20"/>
    </location>
</feature>
<gene>
    <name evidence="2" type="ORF">R1flu_013879</name>
</gene>
<keyword evidence="3" id="KW-1185">Reference proteome</keyword>
<proteinExistence type="predicted"/>
<accession>A0ABD1YEH7</accession>
<feature type="compositionally biased region" description="Low complexity" evidence="1">
    <location>
        <begin position="1"/>
        <end position="14"/>
    </location>
</feature>
<dbReference type="EMBL" id="JBHFFA010000004">
    <property type="protein sequence ID" value="KAL2629193.1"/>
    <property type="molecule type" value="Genomic_DNA"/>
</dbReference>
<name>A0ABD1YEH7_9MARC</name>
<sequence>MVPAPEIGAGAGAEAEAKVSRASTPLLPAIRTTTSNTKITDTILPLEAIESSLTMMEPQVEFKCSCLLLRITRLSTDRRQ</sequence>
<evidence type="ECO:0000313" key="2">
    <source>
        <dbReference type="EMBL" id="KAL2629193.1"/>
    </source>
</evidence>
<protein>
    <submittedName>
        <fullName evidence="2">Uncharacterized protein</fullName>
    </submittedName>
</protein>